<dbReference type="EMBL" id="OKRB01000083">
    <property type="protein sequence ID" value="SPE20127.1"/>
    <property type="molecule type" value="Genomic_DNA"/>
</dbReference>
<evidence type="ECO:0000256" key="1">
    <source>
        <dbReference type="SAM" id="MobiDB-lite"/>
    </source>
</evidence>
<proteinExistence type="predicted"/>
<name>A0A2N9LA11_9BACT</name>
<organism evidence="2 3">
    <name type="scientific">Candidatus Sulfuritelmatomonas gaucii</name>
    <dbReference type="NCBI Taxonomy" id="2043161"/>
    <lineage>
        <taxon>Bacteria</taxon>
        <taxon>Pseudomonadati</taxon>
        <taxon>Acidobacteriota</taxon>
        <taxon>Terriglobia</taxon>
        <taxon>Terriglobales</taxon>
        <taxon>Acidobacteriaceae</taxon>
        <taxon>Candidatus Sulfuritelmatomonas</taxon>
    </lineage>
</organism>
<gene>
    <name evidence="2" type="ORF">SBA5_270006</name>
</gene>
<dbReference type="AlphaFoldDB" id="A0A2N9LA11"/>
<dbReference type="Proteomes" id="UP000239735">
    <property type="component" value="Unassembled WGS sequence"/>
</dbReference>
<feature type="region of interest" description="Disordered" evidence="1">
    <location>
        <begin position="44"/>
        <end position="66"/>
    </location>
</feature>
<accession>A0A2N9LA11</accession>
<sequence length="100" mass="10146">MTNNGGGSVQGISITEFVGAASPVVTPVVGNLLSPYGSSAVKTAQALSTSRDFRRAPPRGPGGQVFVSGVDPGSAWVGWKPATRVSRSIGNSTNSNSRSQ</sequence>
<evidence type="ECO:0000313" key="2">
    <source>
        <dbReference type="EMBL" id="SPE20127.1"/>
    </source>
</evidence>
<evidence type="ECO:0000313" key="3">
    <source>
        <dbReference type="Proteomes" id="UP000239735"/>
    </source>
</evidence>
<protein>
    <submittedName>
        <fullName evidence="2">Uncharacterized protein</fullName>
    </submittedName>
</protein>
<reference evidence="3" key="1">
    <citation type="submission" date="2018-02" db="EMBL/GenBank/DDBJ databases">
        <authorList>
            <person name="Hausmann B."/>
        </authorList>
    </citation>
    <scope>NUCLEOTIDE SEQUENCE [LARGE SCALE GENOMIC DNA]</scope>
    <source>
        <strain evidence="3">Peat soil MAG SbA5</strain>
    </source>
</reference>